<dbReference type="RefSeq" id="WP_186901136.1">
    <property type="nucleotide sequence ID" value="NZ_JACOOT010000014.1"/>
</dbReference>
<comment type="caution">
    <text evidence="2">The sequence shown here is derived from an EMBL/GenBank/DDBJ whole genome shotgun (WGS) entry which is preliminary data.</text>
</comment>
<evidence type="ECO:0000256" key="1">
    <source>
        <dbReference type="SAM" id="SignalP"/>
    </source>
</evidence>
<accession>A0A8I0A928</accession>
<evidence type="ECO:0000313" key="3">
    <source>
        <dbReference type="Proteomes" id="UP000652847"/>
    </source>
</evidence>
<dbReference type="AlphaFoldDB" id="A0A8I0A928"/>
<reference evidence="2 3" key="1">
    <citation type="submission" date="2020-08" db="EMBL/GenBank/DDBJ databases">
        <title>Genome public.</title>
        <authorList>
            <person name="Liu C."/>
            <person name="Sun Q."/>
        </authorList>
    </citation>
    <scope>NUCLEOTIDE SEQUENCE [LARGE SCALE GENOMIC DNA]</scope>
    <source>
        <strain evidence="2 3">BX17</strain>
    </source>
</reference>
<gene>
    <name evidence="2" type="ORF">H8S54_06505</name>
</gene>
<proteinExistence type="predicted"/>
<dbReference type="Proteomes" id="UP000652847">
    <property type="component" value="Unassembled WGS sequence"/>
</dbReference>
<protein>
    <recommendedName>
        <fullName evidence="4">DUF4430 domain-containing protein</fullName>
    </recommendedName>
</protein>
<keyword evidence="1" id="KW-0732">Signal</keyword>
<feature type="signal peptide" evidence="1">
    <location>
        <begin position="1"/>
        <end position="45"/>
    </location>
</feature>
<keyword evidence="3" id="KW-1185">Reference proteome</keyword>
<organism evidence="2 3">
    <name type="scientific">Blautia segnis</name>
    <dbReference type="NCBI Taxonomy" id="2763030"/>
    <lineage>
        <taxon>Bacteria</taxon>
        <taxon>Bacillati</taxon>
        <taxon>Bacillota</taxon>
        <taxon>Clostridia</taxon>
        <taxon>Lachnospirales</taxon>
        <taxon>Lachnospiraceae</taxon>
        <taxon>Blautia</taxon>
    </lineage>
</organism>
<evidence type="ECO:0008006" key="4">
    <source>
        <dbReference type="Google" id="ProtNLM"/>
    </source>
</evidence>
<feature type="chain" id="PRO_5034779383" description="DUF4430 domain-containing protein" evidence="1">
    <location>
        <begin position="46"/>
        <end position="216"/>
    </location>
</feature>
<name>A0A8I0A928_9FIRM</name>
<evidence type="ECO:0000313" key="2">
    <source>
        <dbReference type="EMBL" id="MBC5650769.1"/>
    </source>
</evidence>
<sequence length="216" mass="23361">MKKTVFTGKNAYGLTAGKSGKRCRRKGLALGICAAILGTAGVAGASQAAWAYTESYMDADGKLVIKIYKNGDTDTVTDESDEVTAAEQGNAIESAAEDFTITTVQDGQNPEKKADTEAAENSVAGQIECWAEVDSYLYKALGLEYNEEQKAWMWKGKPVYAIWFANTGLTIYGDVKAEGKNCLHITWESSDGTATFKVQEMTKEELKKAYGTSLAE</sequence>
<dbReference type="EMBL" id="JACOOT010000014">
    <property type="protein sequence ID" value="MBC5650769.1"/>
    <property type="molecule type" value="Genomic_DNA"/>
</dbReference>